<name>K0E3E8_9BURK</name>
<dbReference type="PANTHER" id="PTHR43280:SF31">
    <property type="entry name" value="TRANSCRIPTIONAL REGULATORY PROTEIN"/>
    <property type="match status" value="1"/>
</dbReference>
<dbReference type="Pfam" id="PF14525">
    <property type="entry name" value="AraC_binding_2"/>
    <property type="match status" value="1"/>
</dbReference>
<keyword evidence="3" id="KW-0804">Transcription</keyword>
<evidence type="ECO:0000259" key="4">
    <source>
        <dbReference type="PROSITE" id="PS01124"/>
    </source>
</evidence>
<sequence>MLASLGRLRRRAVLSQSTSWSSTDIAPSDRTDAWQEILSGSYREWQVPQRLPATFYATLCRHDFAGTELVETICDPCIGERTRKHVHRDDDLYVGVQLTTSGRERFRIGDSGVEVCSGDLVVWTTDQVVQFEVMERLHKVTLMIPWTLMREHVAERKRPPSGGRIESKEGVGSLLAVHLLALSNQISTLDSSVQCSVSRSTLELLGVALSGQQQATTFDAAAVMRRKVQDYILRHLHEDDMTPARIAEANGISLRYLHMLFQRSSMTVSGYVLQSRLNACHRALTDPSYSRFQISEIAFRWGFNSTSHFCRVFKEKFGQSPGDARRAGTAA</sequence>
<dbReference type="InterPro" id="IPR020449">
    <property type="entry name" value="Tscrpt_reg_AraC-type_HTH"/>
</dbReference>
<dbReference type="EMBL" id="CP003865">
    <property type="protein sequence ID" value="AFT90324.1"/>
    <property type="molecule type" value="Genomic_DNA"/>
</dbReference>
<accession>K0E3E8</accession>
<dbReference type="HOGENOM" id="CLU_049704_4_0_4"/>
<dbReference type="KEGG" id="bpx:BUPH_08194"/>
<dbReference type="Proteomes" id="UP000010105">
    <property type="component" value="Plasmid pSYMBR3459"/>
</dbReference>
<evidence type="ECO:0000256" key="2">
    <source>
        <dbReference type="ARBA" id="ARBA00023125"/>
    </source>
</evidence>
<evidence type="ECO:0000313" key="6">
    <source>
        <dbReference type="Proteomes" id="UP000010105"/>
    </source>
</evidence>
<dbReference type="PROSITE" id="PS01124">
    <property type="entry name" value="HTH_ARAC_FAMILY_2"/>
    <property type="match status" value="1"/>
</dbReference>
<proteinExistence type="predicted"/>
<gene>
    <name evidence="5" type="ORF">BUPH_08194</name>
</gene>
<protein>
    <submittedName>
        <fullName evidence="5">AraC family transcriptional regulator</fullName>
    </submittedName>
</protein>
<dbReference type="eggNOG" id="COG2207">
    <property type="taxonomic scope" value="Bacteria"/>
</dbReference>
<geneLocation type="plasmid" evidence="5 6">
    <name>pSYMBR3459</name>
</geneLocation>
<evidence type="ECO:0000313" key="5">
    <source>
        <dbReference type="EMBL" id="AFT90324.1"/>
    </source>
</evidence>
<dbReference type="PANTHER" id="PTHR43280">
    <property type="entry name" value="ARAC-FAMILY TRANSCRIPTIONAL REGULATOR"/>
    <property type="match status" value="1"/>
</dbReference>
<dbReference type="SUPFAM" id="SSF46689">
    <property type="entry name" value="Homeodomain-like"/>
    <property type="match status" value="1"/>
</dbReference>
<feature type="domain" description="HTH araC/xylS-type" evidence="4">
    <location>
        <begin position="226"/>
        <end position="327"/>
    </location>
</feature>
<evidence type="ECO:0000256" key="3">
    <source>
        <dbReference type="ARBA" id="ARBA00023163"/>
    </source>
</evidence>
<dbReference type="PRINTS" id="PR00032">
    <property type="entry name" value="HTHARAC"/>
</dbReference>
<organism evidence="5 6">
    <name type="scientific">Paraburkholderia phenoliruptrix BR3459a</name>
    <dbReference type="NCBI Taxonomy" id="1229205"/>
    <lineage>
        <taxon>Bacteria</taxon>
        <taxon>Pseudomonadati</taxon>
        <taxon>Pseudomonadota</taxon>
        <taxon>Betaproteobacteria</taxon>
        <taxon>Burkholderiales</taxon>
        <taxon>Burkholderiaceae</taxon>
        <taxon>Paraburkholderia</taxon>
    </lineage>
</organism>
<dbReference type="InterPro" id="IPR035418">
    <property type="entry name" value="AraC-bd_2"/>
</dbReference>
<dbReference type="Gene3D" id="1.10.10.60">
    <property type="entry name" value="Homeodomain-like"/>
    <property type="match status" value="1"/>
</dbReference>
<reference evidence="5 6" key="1">
    <citation type="journal article" date="2012" name="J. Bacteriol.">
        <title>Complete Genome Sequence of Burkholderia phenoliruptrix BR3459a (CLA1), a Heat-Tolerant, Nitrogen-Fixing Symbiont of Mimosa flocculosa.</title>
        <authorList>
            <person name="de Oliveira Cunha C."/>
            <person name="Goda Zuleta L.F."/>
            <person name="Paula de Almeida L.G."/>
            <person name="Prioli Ciapina L."/>
            <person name="Lustrino Borges W."/>
            <person name="Pitard R.M."/>
            <person name="Baldani J.I."/>
            <person name="Straliotto R."/>
            <person name="de Faria S.M."/>
            <person name="Hungria M."/>
            <person name="Sousa Cavada B."/>
            <person name="Mercante F.M."/>
            <person name="Ribeiro de Vasconcelos A.T."/>
        </authorList>
    </citation>
    <scope>NUCLEOTIDE SEQUENCE [LARGE SCALE GENOMIC DNA]</scope>
    <source>
        <strain evidence="5 6">BR3459a</strain>
        <plasmid evidence="5 6">pSYMBR3459</plasmid>
    </source>
</reference>
<keyword evidence="1" id="KW-0805">Transcription regulation</keyword>
<dbReference type="InterPro" id="IPR009057">
    <property type="entry name" value="Homeodomain-like_sf"/>
</dbReference>
<dbReference type="Pfam" id="PF12833">
    <property type="entry name" value="HTH_18"/>
    <property type="match status" value="1"/>
</dbReference>
<dbReference type="GO" id="GO:0043565">
    <property type="term" value="F:sequence-specific DNA binding"/>
    <property type="evidence" value="ECO:0007669"/>
    <property type="project" value="InterPro"/>
</dbReference>
<dbReference type="AlphaFoldDB" id="K0E3E8"/>
<dbReference type="GO" id="GO:0003700">
    <property type="term" value="F:DNA-binding transcription factor activity"/>
    <property type="evidence" value="ECO:0007669"/>
    <property type="project" value="InterPro"/>
</dbReference>
<evidence type="ECO:0000256" key="1">
    <source>
        <dbReference type="ARBA" id="ARBA00023015"/>
    </source>
</evidence>
<dbReference type="SMART" id="SM00342">
    <property type="entry name" value="HTH_ARAC"/>
    <property type="match status" value="1"/>
</dbReference>
<keyword evidence="2" id="KW-0238">DNA-binding</keyword>
<dbReference type="InterPro" id="IPR018060">
    <property type="entry name" value="HTH_AraC"/>
</dbReference>
<keyword evidence="5" id="KW-0614">Plasmid</keyword>
<dbReference type="PATRIC" id="fig|1229205.11.peg.7062"/>